<comment type="caution">
    <text evidence="1">The sequence shown here is derived from an EMBL/GenBank/DDBJ whole genome shotgun (WGS) entry which is preliminary data.</text>
</comment>
<sequence length="133" mass="14275">MGADVLFAVVVSPSRQSATTLVPVGFEYAVCLTTCVANGISFGDCIQHCLPSKALVETREETHLTNSSVFCTVGCAVLTCPRLSSQGRMPGILPWLLSLGHVKTAHPTVQNTELFVKWVSSRVSTSDFDGRKC</sequence>
<evidence type="ECO:0000313" key="2">
    <source>
        <dbReference type="Proteomes" id="UP001358586"/>
    </source>
</evidence>
<dbReference type="Proteomes" id="UP001358586">
    <property type="component" value="Chromosome 1"/>
</dbReference>
<organism evidence="1 2">
    <name type="scientific">Gossypium arboreum</name>
    <name type="common">Tree cotton</name>
    <name type="synonym">Gossypium nanking</name>
    <dbReference type="NCBI Taxonomy" id="29729"/>
    <lineage>
        <taxon>Eukaryota</taxon>
        <taxon>Viridiplantae</taxon>
        <taxon>Streptophyta</taxon>
        <taxon>Embryophyta</taxon>
        <taxon>Tracheophyta</taxon>
        <taxon>Spermatophyta</taxon>
        <taxon>Magnoliopsida</taxon>
        <taxon>eudicotyledons</taxon>
        <taxon>Gunneridae</taxon>
        <taxon>Pentapetalae</taxon>
        <taxon>rosids</taxon>
        <taxon>malvids</taxon>
        <taxon>Malvales</taxon>
        <taxon>Malvaceae</taxon>
        <taxon>Malvoideae</taxon>
        <taxon>Gossypium</taxon>
    </lineage>
</organism>
<accession>A0ABR0QYD0</accession>
<dbReference type="EMBL" id="JARKNE010000001">
    <property type="protein sequence ID" value="KAK5843932.1"/>
    <property type="molecule type" value="Genomic_DNA"/>
</dbReference>
<keyword evidence="2" id="KW-1185">Reference proteome</keyword>
<evidence type="ECO:0000313" key="1">
    <source>
        <dbReference type="EMBL" id="KAK5843932.1"/>
    </source>
</evidence>
<proteinExistence type="predicted"/>
<evidence type="ECO:0008006" key="3">
    <source>
        <dbReference type="Google" id="ProtNLM"/>
    </source>
</evidence>
<protein>
    <recommendedName>
        <fullName evidence="3">Secreted protein</fullName>
    </recommendedName>
</protein>
<name>A0ABR0QYD0_GOSAR</name>
<reference evidence="1 2" key="1">
    <citation type="submission" date="2023-03" db="EMBL/GenBank/DDBJ databases">
        <title>WGS of Gossypium arboreum.</title>
        <authorList>
            <person name="Yu D."/>
        </authorList>
    </citation>
    <scope>NUCLEOTIDE SEQUENCE [LARGE SCALE GENOMIC DNA]</scope>
    <source>
        <tissue evidence="1">Leaf</tissue>
    </source>
</reference>
<gene>
    <name evidence="1" type="ORF">PVK06_000067</name>
</gene>